<dbReference type="Pfam" id="PF10098">
    <property type="entry name" value="DUF2336"/>
    <property type="match status" value="1"/>
</dbReference>
<sequence>MPTVVAPEPIPEQNPLPQGLDQLLNLARARTPQDRGRLILGVADLYRTAAQAVGGAPSALADVFIALTRDAEHEIRRVLAVRLSEADWAPADLVKMLAADEIEIARPVIASSPLLQDQDLLQLLADCSLDHQIQVALRPGLGAAVARRIVERRDPTVMTALATNRSARIADDDFAALVEHSRHAAALRAPLARHPALDEALALRLYHWVGDALRQAIGERFDINPVRLTEAAVAAARQVAGLDGSAPADPAADEADARLTAKLHSAGQLRPAYLIRALREEKLGVFIHGMATLGGFDVIHVRRALSGATARPLFLACLAVGLDRAAFPALLTEIRKLNKGFPLDPDGTAWRLADRSADQAAYEFRLLMIDDDQPSV</sequence>
<evidence type="ECO:0000313" key="2">
    <source>
        <dbReference type="Proteomes" id="UP001549313"/>
    </source>
</evidence>
<protein>
    <submittedName>
        <fullName evidence="1">Uncharacterized protein (DUF2336 family)</fullName>
    </submittedName>
</protein>
<dbReference type="Proteomes" id="UP001549313">
    <property type="component" value="Unassembled WGS sequence"/>
</dbReference>
<organism evidence="1 2">
    <name type="scientific">Brevundimonas faecalis</name>
    <dbReference type="NCBI Taxonomy" id="947378"/>
    <lineage>
        <taxon>Bacteria</taxon>
        <taxon>Pseudomonadati</taxon>
        <taxon>Pseudomonadota</taxon>
        <taxon>Alphaproteobacteria</taxon>
        <taxon>Caulobacterales</taxon>
        <taxon>Caulobacteraceae</taxon>
        <taxon>Brevundimonas</taxon>
    </lineage>
</organism>
<name>A0ABV2R953_9CAUL</name>
<gene>
    <name evidence="1" type="ORF">ABIE19_001025</name>
</gene>
<dbReference type="EMBL" id="JBEPTF010000001">
    <property type="protein sequence ID" value="MET4683116.1"/>
    <property type="molecule type" value="Genomic_DNA"/>
</dbReference>
<evidence type="ECO:0000313" key="1">
    <source>
        <dbReference type="EMBL" id="MET4683116.1"/>
    </source>
</evidence>
<dbReference type="RefSeq" id="WP_354088051.1">
    <property type="nucleotide sequence ID" value="NZ_JBEPTF010000001.1"/>
</dbReference>
<reference evidence="1 2" key="1">
    <citation type="submission" date="2024-06" db="EMBL/GenBank/DDBJ databases">
        <title>Sorghum-associated microbial communities from plants grown in Nebraska, USA.</title>
        <authorList>
            <person name="Schachtman D."/>
        </authorList>
    </citation>
    <scope>NUCLEOTIDE SEQUENCE [LARGE SCALE GENOMIC DNA]</scope>
    <source>
        <strain evidence="1 2">2814</strain>
    </source>
</reference>
<proteinExistence type="predicted"/>
<comment type="caution">
    <text evidence="1">The sequence shown here is derived from an EMBL/GenBank/DDBJ whole genome shotgun (WGS) entry which is preliminary data.</text>
</comment>
<keyword evidence="2" id="KW-1185">Reference proteome</keyword>
<accession>A0ABV2R953</accession>
<dbReference type="InterPro" id="IPR019285">
    <property type="entry name" value="DUF2336"/>
</dbReference>